<dbReference type="Gene3D" id="2.170.8.10">
    <property type="entry name" value="Phosphoenolpyruvate Carboxykinase, domain 2"/>
    <property type="match status" value="1"/>
</dbReference>
<keyword evidence="11" id="KW-0808">Transferase</keyword>
<keyword evidence="8 10" id="KW-0456">Lyase</keyword>
<dbReference type="SUPFAM" id="SSF68923">
    <property type="entry name" value="PEP carboxykinase N-terminal domain"/>
    <property type="match status" value="1"/>
</dbReference>
<feature type="binding site" evidence="10">
    <location>
        <position position="196"/>
    </location>
    <ligand>
        <name>ATP</name>
        <dbReference type="ChEBI" id="CHEBI:30616"/>
    </ligand>
</feature>
<name>A0A7C3ZD31_9BACT</name>
<dbReference type="InterPro" id="IPR013035">
    <property type="entry name" value="PEP_carboxykinase_C"/>
</dbReference>
<evidence type="ECO:0000256" key="5">
    <source>
        <dbReference type="ARBA" id="ARBA00022741"/>
    </source>
</evidence>
<keyword evidence="11" id="KW-0670">Pyruvate</keyword>
<evidence type="ECO:0000256" key="10">
    <source>
        <dbReference type="HAMAP-Rule" id="MF_00453"/>
    </source>
</evidence>
<dbReference type="EMBL" id="DTMF01000313">
    <property type="protein sequence ID" value="HGF35312.1"/>
    <property type="molecule type" value="Genomic_DNA"/>
</dbReference>
<evidence type="ECO:0000256" key="6">
    <source>
        <dbReference type="ARBA" id="ARBA00022793"/>
    </source>
</evidence>
<dbReference type="GO" id="GO:0046872">
    <property type="term" value="F:metal ion binding"/>
    <property type="evidence" value="ECO:0007669"/>
    <property type="project" value="UniProtKB-KW"/>
</dbReference>
<evidence type="ECO:0000256" key="9">
    <source>
        <dbReference type="ARBA" id="ARBA00047371"/>
    </source>
</evidence>
<keyword evidence="4 10" id="KW-0312">Gluconeogenesis</keyword>
<dbReference type="NCBIfam" id="NF006821">
    <property type="entry name" value="PRK09344.1-3"/>
    <property type="match status" value="1"/>
</dbReference>
<dbReference type="GO" id="GO:0005829">
    <property type="term" value="C:cytosol"/>
    <property type="evidence" value="ECO:0007669"/>
    <property type="project" value="TreeGrafter"/>
</dbReference>
<evidence type="ECO:0000256" key="2">
    <source>
        <dbReference type="ARBA" id="ARBA00006052"/>
    </source>
</evidence>
<comment type="similarity">
    <text evidence="2 10">Belongs to the phosphoenolpyruvate carboxykinase (ATP) family.</text>
</comment>
<organism evidence="11">
    <name type="scientific">Desulfobacca acetoxidans</name>
    <dbReference type="NCBI Taxonomy" id="60893"/>
    <lineage>
        <taxon>Bacteria</taxon>
        <taxon>Pseudomonadati</taxon>
        <taxon>Thermodesulfobacteriota</taxon>
        <taxon>Desulfobaccia</taxon>
        <taxon>Desulfobaccales</taxon>
        <taxon>Desulfobaccaceae</taxon>
        <taxon>Desulfobacca</taxon>
    </lineage>
</organism>
<comment type="cofactor">
    <cofactor evidence="10">
        <name>Mn(2+)</name>
        <dbReference type="ChEBI" id="CHEBI:29035"/>
    </cofactor>
    <text evidence="10">Binds 1 Mn(2+) ion per subunit.</text>
</comment>
<feature type="binding site" evidence="10">
    <location>
        <position position="318"/>
    </location>
    <ligand>
        <name>ATP</name>
        <dbReference type="ChEBI" id="CHEBI:30616"/>
    </ligand>
</feature>
<dbReference type="UniPathway" id="UPA00138"/>
<dbReference type="EC" id="4.1.1.49" evidence="3 10"/>
<comment type="catalytic activity">
    <reaction evidence="9 10">
        <text>oxaloacetate + ATP = phosphoenolpyruvate + ADP + CO2</text>
        <dbReference type="Rhea" id="RHEA:18617"/>
        <dbReference type="ChEBI" id="CHEBI:16452"/>
        <dbReference type="ChEBI" id="CHEBI:16526"/>
        <dbReference type="ChEBI" id="CHEBI:30616"/>
        <dbReference type="ChEBI" id="CHEBI:58702"/>
        <dbReference type="ChEBI" id="CHEBI:456216"/>
        <dbReference type="EC" id="4.1.1.49"/>
    </reaction>
</comment>
<keyword evidence="5 10" id="KW-0547">Nucleotide-binding</keyword>
<comment type="subcellular location">
    <subcellularLocation>
        <location evidence="10">Cytoplasm</location>
    </subcellularLocation>
</comment>
<keyword evidence="10" id="KW-0464">Manganese</keyword>
<keyword evidence="6 10" id="KW-0210">Decarboxylase</keyword>
<dbReference type="InterPro" id="IPR001272">
    <property type="entry name" value="PEP_carboxykinase_ATP"/>
</dbReference>
<dbReference type="AlphaFoldDB" id="A0A7C3ZD31"/>
<comment type="caution">
    <text evidence="11">The sequence shown here is derived from an EMBL/GenBank/DDBJ whole genome shotgun (WGS) entry which is preliminary data.</text>
</comment>
<dbReference type="GO" id="GO:0006094">
    <property type="term" value="P:gluconeogenesis"/>
    <property type="evidence" value="ECO:0007669"/>
    <property type="project" value="UniProtKB-UniRule"/>
</dbReference>
<feature type="binding site" evidence="10">
    <location>
        <position position="252"/>
    </location>
    <ligand>
        <name>Mn(2+)</name>
        <dbReference type="ChEBI" id="CHEBI:29035"/>
    </ligand>
</feature>
<gene>
    <name evidence="10 11" type="primary">pckA</name>
    <name evidence="11" type="ORF">ENW96_13200</name>
</gene>
<feature type="binding site" evidence="10">
    <location>
        <position position="190"/>
    </location>
    <ligand>
        <name>substrate</name>
    </ligand>
</feature>
<comment type="pathway">
    <text evidence="1 10">Carbohydrate biosynthesis; gluconeogenesis.</text>
</comment>
<evidence type="ECO:0000256" key="3">
    <source>
        <dbReference type="ARBA" id="ARBA00012363"/>
    </source>
</evidence>
<feature type="binding site" evidence="10">
    <location>
        <position position="196"/>
    </location>
    <ligand>
        <name>Mn(2+)</name>
        <dbReference type="ChEBI" id="CHEBI:29035"/>
    </ligand>
</feature>
<feature type="binding site" evidence="10">
    <location>
        <position position="444"/>
    </location>
    <ligand>
        <name>ATP</name>
        <dbReference type="ChEBI" id="CHEBI:30616"/>
    </ligand>
</feature>
<evidence type="ECO:0000256" key="4">
    <source>
        <dbReference type="ARBA" id="ARBA00022432"/>
    </source>
</evidence>
<keyword evidence="11" id="KW-0418">Kinase</keyword>
<accession>A0A7C3ZD31</accession>
<dbReference type="SUPFAM" id="SSF53795">
    <property type="entry name" value="PEP carboxykinase-like"/>
    <property type="match status" value="1"/>
</dbReference>
<comment type="function">
    <text evidence="10">Involved in the gluconeogenesis. Catalyzes the conversion of oxaloacetate (OAA) to phosphoenolpyruvate (PEP) through direct phosphoryl transfer between the nucleoside triphosphate and OAA.</text>
</comment>
<feature type="binding site" evidence="10">
    <location>
        <position position="215"/>
    </location>
    <ligand>
        <name>Mn(2+)</name>
        <dbReference type="ChEBI" id="CHEBI:29035"/>
    </ligand>
</feature>
<reference evidence="11" key="1">
    <citation type="journal article" date="2020" name="mSystems">
        <title>Genome- and Community-Level Interaction Insights into Carbon Utilization and Element Cycling Functions of Hydrothermarchaeota in Hydrothermal Sediment.</title>
        <authorList>
            <person name="Zhou Z."/>
            <person name="Liu Y."/>
            <person name="Xu W."/>
            <person name="Pan J."/>
            <person name="Luo Z.H."/>
            <person name="Li M."/>
        </authorList>
    </citation>
    <scope>NUCLEOTIDE SEQUENCE [LARGE SCALE GENOMIC DNA]</scope>
    <source>
        <strain evidence="11">SpSt-897</strain>
    </source>
</reference>
<comment type="caution">
    <text evidence="10">Lacks conserved residue(s) required for the propagation of feature annotation.</text>
</comment>
<feature type="binding site" evidence="10">
    <location>
        <position position="318"/>
    </location>
    <ligand>
        <name>substrate</name>
    </ligand>
</feature>
<sequence length="530" mass="59159">MSLFGLEQHGIKNVAAVHWNLTTSALYEKIVSRQEGLIAHLGPVVVRTGAYTGRSPKDKFIVYEPSSAHHIAWGEQNQAIAPENFEILHARLLAFLQGRELFVQDCYAGADREHRIPIRVINTQAWQNLFARNLFVQIKNRAELEQHKPEFTIISAPDFHAVPELDGTNSEAFIIVNFAKRVILIGGTSYGGEIKKSVFTILNYYLPQKEVLSMHCSANMGEKGDVAIFFGLSGTGKTSLSADPERRLIGDDEHGWWSEGVFNFEGGCYAKMIRLNPQAEPEIYECTRRFGTILENVGIDLETRRLDLNDDSLTENTRGAYPITHLKNIVREGVGGHPRNIFMLTCDAFGVLPPLARLTPEQATYHFLSGYTAKVAGTERGMGKEPAATFSTCFGAPFMALPAEVYARLFREKVQRHKATCWLVNTGWTQGPFGVGHRMDISHTRALLRAALSGVLDEVPFHQDPTFGLFVPDRVPGVPEEILHPRDTWQDKEAYDRVARELIAKFADNFAEYAPKVDPAVREAGPGARL</sequence>
<dbReference type="PANTHER" id="PTHR30031">
    <property type="entry name" value="PHOSPHOENOLPYRUVATE CARBOXYKINASE ATP"/>
    <property type="match status" value="1"/>
</dbReference>
<dbReference type="CDD" id="cd00484">
    <property type="entry name" value="PEPCK_ATP"/>
    <property type="match status" value="1"/>
</dbReference>
<evidence type="ECO:0000256" key="1">
    <source>
        <dbReference type="ARBA" id="ARBA00004742"/>
    </source>
</evidence>
<dbReference type="InterPro" id="IPR008210">
    <property type="entry name" value="PEP_carboxykinase_N"/>
</dbReference>
<dbReference type="Gene3D" id="3.40.449.10">
    <property type="entry name" value="Phosphoenolpyruvate Carboxykinase, domain 1"/>
    <property type="match status" value="1"/>
</dbReference>
<dbReference type="NCBIfam" id="TIGR00224">
    <property type="entry name" value="pckA"/>
    <property type="match status" value="1"/>
</dbReference>
<dbReference type="Gene3D" id="3.90.228.20">
    <property type="match status" value="1"/>
</dbReference>
<keyword evidence="10" id="KW-0479">Metal-binding</keyword>
<dbReference type="PANTHER" id="PTHR30031:SF0">
    <property type="entry name" value="PHOSPHOENOLPYRUVATE CARBOXYKINASE (ATP)"/>
    <property type="match status" value="1"/>
</dbReference>
<dbReference type="NCBIfam" id="NF006820">
    <property type="entry name" value="PRK09344.1-2"/>
    <property type="match status" value="1"/>
</dbReference>
<feature type="binding site" evidence="10">
    <location>
        <position position="54"/>
    </location>
    <ligand>
        <name>substrate</name>
    </ligand>
</feature>
<dbReference type="GO" id="GO:0004612">
    <property type="term" value="F:phosphoenolpyruvate carboxykinase (ATP) activity"/>
    <property type="evidence" value="ECO:0007669"/>
    <property type="project" value="UniProtKB-UniRule"/>
</dbReference>
<feature type="binding site" evidence="10">
    <location>
        <position position="215"/>
    </location>
    <ligand>
        <name>ATP</name>
        <dbReference type="ChEBI" id="CHEBI:30616"/>
    </ligand>
</feature>
<keyword evidence="10" id="KW-0963">Cytoplasm</keyword>
<dbReference type="HAMAP" id="MF_00453">
    <property type="entry name" value="PEPCK_ATP"/>
    <property type="match status" value="1"/>
</dbReference>
<protein>
    <recommendedName>
        <fullName evidence="3 10">Phosphoenolpyruvate carboxykinase (ATP)</fullName>
        <shortName evidence="10">PCK</shortName>
        <shortName evidence="10">PEP carboxykinase</shortName>
        <shortName evidence="10">PEPCK</shortName>
        <ecNumber evidence="3 10">4.1.1.49</ecNumber>
    </recommendedName>
</protein>
<dbReference type="PIRSF" id="PIRSF006294">
    <property type="entry name" value="PEP_crbxkin"/>
    <property type="match status" value="1"/>
</dbReference>
<keyword evidence="7 10" id="KW-0067">ATP-binding</keyword>
<dbReference type="GO" id="GO:0016301">
    <property type="term" value="F:kinase activity"/>
    <property type="evidence" value="ECO:0007669"/>
    <property type="project" value="UniProtKB-KW"/>
</dbReference>
<evidence type="ECO:0000313" key="11">
    <source>
        <dbReference type="EMBL" id="HGF35312.1"/>
    </source>
</evidence>
<evidence type="ECO:0000256" key="7">
    <source>
        <dbReference type="ARBA" id="ARBA00022840"/>
    </source>
</evidence>
<dbReference type="GO" id="GO:0005524">
    <property type="term" value="F:ATP binding"/>
    <property type="evidence" value="ECO:0007669"/>
    <property type="project" value="UniProtKB-UniRule"/>
</dbReference>
<proteinExistence type="inferred from homology"/>
<feature type="binding site" evidence="10">
    <location>
        <position position="196"/>
    </location>
    <ligand>
        <name>substrate</name>
    </ligand>
</feature>
<feature type="binding site" evidence="10">
    <location>
        <position position="280"/>
    </location>
    <ligand>
        <name>ATP</name>
        <dbReference type="ChEBI" id="CHEBI:30616"/>
    </ligand>
</feature>
<evidence type="ECO:0000256" key="8">
    <source>
        <dbReference type="ARBA" id="ARBA00023239"/>
    </source>
</evidence>
<dbReference type="Pfam" id="PF01293">
    <property type="entry name" value="PEPCK_ATP"/>
    <property type="match status" value="1"/>
</dbReference>